<evidence type="ECO:0000259" key="5">
    <source>
        <dbReference type="PROSITE" id="PS50931"/>
    </source>
</evidence>
<evidence type="ECO:0000256" key="3">
    <source>
        <dbReference type="ARBA" id="ARBA00023125"/>
    </source>
</evidence>
<dbReference type="GO" id="GO:0006351">
    <property type="term" value="P:DNA-templated transcription"/>
    <property type="evidence" value="ECO:0007669"/>
    <property type="project" value="TreeGrafter"/>
</dbReference>
<dbReference type="SUPFAM" id="SSF46785">
    <property type="entry name" value="Winged helix' DNA-binding domain"/>
    <property type="match status" value="1"/>
</dbReference>
<dbReference type="Gene3D" id="1.10.10.10">
    <property type="entry name" value="Winged helix-like DNA-binding domain superfamily/Winged helix DNA-binding domain"/>
    <property type="match status" value="1"/>
</dbReference>
<comment type="caution">
    <text evidence="6">The sequence shown here is derived from an EMBL/GenBank/DDBJ whole genome shotgun (WGS) entry which is preliminary data.</text>
</comment>
<dbReference type="InterPro" id="IPR000847">
    <property type="entry name" value="LysR_HTH_N"/>
</dbReference>
<organism evidence="6 7">
    <name type="scientific">Aquitalea magnusonii</name>
    <dbReference type="NCBI Taxonomy" id="332411"/>
    <lineage>
        <taxon>Bacteria</taxon>
        <taxon>Pseudomonadati</taxon>
        <taxon>Pseudomonadota</taxon>
        <taxon>Betaproteobacteria</taxon>
        <taxon>Neisseriales</taxon>
        <taxon>Chromobacteriaceae</taxon>
        <taxon>Aquitalea</taxon>
    </lineage>
</organism>
<keyword evidence="4" id="KW-0804">Transcription</keyword>
<dbReference type="EMBL" id="QJKC01000001">
    <property type="protein sequence ID" value="PXX51024.1"/>
    <property type="molecule type" value="Genomic_DNA"/>
</dbReference>
<dbReference type="Pfam" id="PF00126">
    <property type="entry name" value="HTH_1"/>
    <property type="match status" value="1"/>
</dbReference>
<dbReference type="Gene3D" id="3.40.190.290">
    <property type="match status" value="1"/>
</dbReference>
<keyword evidence="2" id="KW-0805">Transcription regulation</keyword>
<dbReference type="PANTHER" id="PTHR30537:SF31">
    <property type="entry name" value="TRANSCRIPTIONAL REGULATOR, LYSR FAMILY"/>
    <property type="match status" value="1"/>
</dbReference>
<reference evidence="6 7" key="1">
    <citation type="submission" date="2018-05" db="EMBL/GenBank/DDBJ databases">
        <title>Genomic Encyclopedia of Type Strains, Phase IV (KMG-IV): sequencing the most valuable type-strain genomes for metagenomic binning, comparative biology and taxonomic classification.</title>
        <authorList>
            <person name="Goeker M."/>
        </authorList>
    </citation>
    <scope>NUCLEOTIDE SEQUENCE [LARGE SCALE GENOMIC DNA]</scope>
    <source>
        <strain evidence="6 7">DSM 25134</strain>
    </source>
</reference>
<evidence type="ECO:0000256" key="1">
    <source>
        <dbReference type="ARBA" id="ARBA00009437"/>
    </source>
</evidence>
<dbReference type="PROSITE" id="PS50931">
    <property type="entry name" value="HTH_LYSR"/>
    <property type="match status" value="1"/>
</dbReference>
<proteinExistence type="inferred from homology"/>
<comment type="similarity">
    <text evidence="1">Belongs to the LysR transcriptional regulatory family.</text>
</comment>
<dbReference type="InterPro" id="IPR036390">
    <property type="entry name" value="WH_DNA-bd_sf"/>
</dbReference>
<dbReference type="Pfam" id="PF03466">
    <property type="entry name" value="LysR_substrate"/>
    <property type="match status" value="1"/>
</dbReference>
<keyword evidence="7" id="KW-1185">Reference proteome</keyword>
<keyword evidence="3" id="KW-0238">DNA-binding</keyword>
<dbReference type="AlphaFoldDB" id="A0A318JZ22"/>
<dbReference type="RefSeq" id="WP_110312839.1">
    <property type="nucleotide sequence ID" value="NZ_QJKC01000001.1"/>
</dbReference>
<feature type="domain" description="HTH lysR-type" evidence="5">
    <location>
        <begin position="1"/>
        <end position="59"/>
    </location>
</feature>
<evidence type="ECO:0000313" key="6">
    <source>
        <dbReference type="EMBL" id="PXX51024.1"/>
    </source>
</evidence>
<name>A0A318JZ22_9NEIS</name>
<dbReference type="OrthoDB" id="9178040at2"/>
<dbReference type="InterPro" id="IPR036388">
    <property type="entry name" value="WH-like_DNA-bd_sf"/>
</dbReference>
<dbReference type="CDD" id="cd08473">
    <property type="entry name" value="PBP2_CrgA_like_4"/>
    <property type="match status" value="1"/>
</dbReference>
<evidence type="ECO:0000256" key="2">
    <source>
        <dbReference type="ARBA" id="ARBA00023015"/>
    </source>
</evidence>
<evidence type="ECO:0000256" key="4">
    <source>
        <dbReference type="ARBA" id="ARBA00023163"/>
    </source>
</evidence>
<dbReference type="InterPro" id="IPR058163">
    <property type="entry name" value="LysR-type_TF_proteobact-type"/>
</dbReference>
<dbReference type="SUPFAM" id="SSF53850">
    <property type="entry name" value="Periplasmic binding protein-like II"/>
    <property type="match status" value="1"/>
</dbReference>
<dbReference type="FunFam" id="1.10.10.10:FF:000001">
    <property type="entry name" value="LysR family transcriptional regulator"/>
    <property type="match status" value="1"/>
</dbReference>
<evidence type="ECO:0000313" key="7">
    <source>
        <dbReference type="Proteomes" id="UP000248395"/>
    </source>
</evidence>
<dbReference type="InterPro" id="IPR005119">
    <property type="entry name" value="LysR_subst-bd"/>
</dbReference>
<gene>
    <name evidence="6" type="ORF">DFR38_10181</name>
</gene>
<dbReference type="PANTHER" id="PTHR30537">
    <property type="entry name" value="HTH-TYPE TRANSCRIPTIONAL REGULATOR"/>
    <property type="match status" value="1"/>
</dbReference>
<sequence>MYDLNALYYFAQIVDHGGFGAASRATGVSKSRLSRSIQELESYLAARLINRSTRHFAVTDLGQEFYVHCQQVLTASEAARASVEKKQVVPQGTVRISCPTALLNFVVAGMISRFMTRFPLVKVQIESTNREVDVLREGLDLALHAKTPPFEDSGLVMKRLSRSPQELVASPQFLQQHGCPGSVQELSQLPSLHWGLQRRNYAWQLQGPAQQSLHIPHTPRLVSDDIITIRRLALDHGGIAQLPLLVCFKDLNQQLLVPVLPDWKPPEAVVYALFPSRQGLLPSVRSLLDFLTDSFGEMDFSNLQANYRQSGDADACFMRD</sequence>
<dbReference type="Proteomes" id="UP000248395">
    <property type="component" value="Unassembled WGS sequence"/>
</dbReference>
<accession>A0A318JZ22</accession>
<dbReference type="GO" id="GO:0003700">
    <property type="term" value="F:DNA-binding transcription factor activity"/>
    <property type="evidence" value="ECO:0007669"/>
    <property type="project" value="InterPro"/>
</dbReference>
<dbReference type="GO" id="GO:0043565">
    <property type="term" value="F:sequence-specific DNA binding"/>
    <property type="evidence" value="ECO:0007669"/>
    <property type="project" value="TreeGrafter"/>
</dbReference>
<protein>
    <submittedName>
        <fullName evidence="6">LysR family transcriptional regulator</fullName>
    </submittedName>
</protein>